<dbReference type="SMART" id="SM00484">
    <property type="entry name" value="XPGI"/>
    <property type="match status" value="1"/>
</dbReference>
<dbReference type="PROSITE" id="PS00841">
    <property type="entry name" value="XPG_1"/>
    <property type="match status" value="1"/>
</dbReference>
<dbReference type="Pfam" id="PF00867">
    <property type="entry name" value="XPG_I"/>
    <property type="match status" value="1"/>
</dbReference>
<evidence type="ECO:0000259" key="7">
    <source>
        <dbReference type="SMART" id="SM00484"/>
    </source>
</evidence>
<evidence type="ECO:0000256" key="1">
    <source>
        <dbReference type="ARBA" id="ARBA00022723"/>
    </source>
</evidence>
<evidence type="ECO:0000256" key="2">
    <source>
        <dbReference type="ARBA" id="ARBA00022759"/>
    </source>
</evidence>
<dbReference type="InterPro" id="IPR006085">
    <property type="entry name" value="XPG_DNA_repair_N"/>
</dbReference>
<keyword evidence="3" id="KW-0227">DNA damage</keyword>
<name>A0A6C0J9R8_9ZZZZ</name>
<sequence>MGVKLLSKLLKTECYDQTKQVHLSSLFGKKICVDVSIYLYRYKSQNTLIESFYTMCSLFKRYNITPIFIFDGKPPESKQEELTKRRENREECLKKYEELKKSCGNNIDKEQEMELNYLKRSMTKIKWEDVNIIQKLFDSYGMKYITAKGEADVLCASLVLKKKVYAVLTEDMDLFAYTCPIVLRYFSLANHSCILYDLKKILTKLNINKENFQILCVLAGNDYYNSNNNIFHYLRLYRKYIKASLKIDFISWLVDLNQVDDNDVTEIVKIVDIYKNVKNELANYTYINIKFGSVDKDELWSILEKDRFVF</sequence>
<dbReference type="InterPro" id="IPR019974">
    <property type="entry name" value="XPG_CS"/>
</dbReference>
<dbReference type="InterPro" id="IPR006084">
    <property type="entry name" value="XPG/Rad2"/>
</dbReference>
<organism evidence="9">
    <name type="scientific">viral metagenome</name>
    <dbReference type="NCBI Taxonomy" id="1070528"/>
    <lineage>
        <taxon>unclassified sequences</taxon>
        <taxon>metagenomes</taxon>
        <taxon>organismal metagenomes</taxon>
    </lineage>
</organism>
<feature type="domain" description="XPG-I" evidence="7">
    <location>
        <begin position="138"/>
        <end position="207"/>
    </location>
</feature>
<evidence type="ECO:0000256" key="4">
    <source>
        <dbReference type="ARBA" id="ARBA00022842"/>
    </source>
</evidence>
<dbReference type="Gene3D" id="3.40.50.1010">
    <property type="entry name" value="5'-nuclease"/>
    <property type="match status" value="1"/>
</dbReference>
<keyword evidence="5" id="KW-0234">DNA repair</keyword>
<keyword evidence="6" id="KW-0175">Coiled coil</keyword>
<reference evidence="9" key="1">
    <citation type="journal article" date="2020" name="Nature">
        <title>Giant virus diversity and host interactions through global metagenomics.</title>
        <authorList>
            <person name="Schulz F."/>
            <person name="Roux S."/>
            <person name="Paez-Espino D."/>
            <person name="Jungbluth S."/>
            <person name="Walsh D.A."/>
            <person name="Denef V.J."/>
            <person name="McMahon K.D."/>
            <person name="Konstantinidis K.T."/>
            <person name="Eloe-Fadrosh E.A."/>
            <person name="Kyrpides N.C."/>
            <person name="Woyke T."/>
        </authorList>
    </citation>
    <scope>NUCLEOTIDE SEQUENCE</scope>
    <source>
        <strain evidence="9">GVMAG-M-3300025880-75</strain>
    </source>
</reference>
<evidence type="ECO:0000256" key="3">
    <source>
        <dbReference type="ARBA" id="ARBA00022763"/>
    </source>
</evidence>
<dbReference type="SMART" id="SM00485">
    <property type="entry name" value="XPGN"/>
    <property type="match status" value="1"/>
</dbReference>
<dbReference type="GO" id="GO:0017108">
    <property type="term" value="F:5'-flap endonuclease activity"/>
    <property type="evidence" value="ECO:0007669"/>
    <property type="project" value="TreeGrafter"/>
</dbReference>
<dbReference type="Pfam" id="PF00752">
    <property type="entry name" value="XPG_N"/>
    <property type="match status" value="1"/>
</dbReference>
<dbReference type="InterPro" id="IPR029060">
    <property type="entry name" value="PIN-like_dom_sf"/>
</dbReference>
<dbReference type="GO" id="GO:0046872">
    <property type="term" value="F:metal ion binding"/>
    <property type="evidence" value="ECO:0007669"/>
    <property type="project" value="UniProtKB-KW"/>
</dbReference>
<keyword evidence="4" id="KW-0460">Magnesium</keyword>
<dbReference type="SUPFAM" id="SSF88723">
    <property type="entry name" value="PIN domain-like"/>
    <property type="match status" value="1"/>
</dbReference>
<dbReference type="PANTHER" id="PTHR11081">
    <property type="entry name" value="FLAP ENDONUCLEASE FAMILY MEMBER"/>
    <property type="match status" value="1"/>
</dbReference>
<dbReference type="GO" id="GO:0006281">
    <property type="term" value="P:DNA repair"/>
    <property type="evidence" value="ECO:0007669"/>
    <property type="project" value="UniProtKB-KW"/>
</dbReference>
<keyword evidence="2" id="KW-0540">Nuclease</keyword>
<feature type="coiled-coil region" evidence="6">
    <location>
        <begin position="79"/>
        <end position="113"/>
    </location>
</feature>
<dbReference type="PRINTS" id="PR00853">
    <property type="entry name" value="XPGRADSUPER"/>
</dbReference>
<proteinExistence type="predicted"/>
<dbReference type="InterPro" id="IPR006086">
    <property type="entry name" value="XPG-I_dom"/>
</dbReference>
<evidence type="ECO:0008006" key="10">
    <source>
        <dbReference type="Google" id="ProtNLM"/>
    </source>
</evidence>
<keyword evidence="2" id="KW-0378">Hydrolase</keyword>
<keyword evidence="1" id="KW-0479">Metal-binding</keyword>
<evidence type="ECO:0000256" key="6">
    <source>
        <dbReference type="SAM" id="Coils"/>
    </source>
</evidence>
<feature type="domain" description="XPG N-terminal" evidence="8">
    <location>
        <begin position="1"/>
        <end position="92"/>
    </location>
</feature>
<evidence type="ECO:0000256" key="5">
    <source>
        <dbReference type="ARBA" id="ARBA00023204"/>
    </source>
</evidence>
<accession>A0A6C0J9R8</accession>
<keyword evidence="2" id="KW-0255">Endonuclease</keyword>
<evidence type="ECO:0000313" key="9">
    <source>
        <dbReference type="EMBL" id="QHU02379.1"/>
    </source>
</evidence>
<dbReference type="EMBL" id="MN740356">
    <property type="protein sequence ID" value="QHU02379.1"/>
    <property type="molecule type" value="Genomic_DNA"/>
</dbReference>
<dbReference type="PANTHER" id="PTHR11081:SF9">
    <property type="entry name" value="FLAP ENDONUCLEASE 1"/>
    <property type="match status" value="1"/>
</dbReference>
<dbReference type="AlphaFoldDB" id="A0A6C0J9R8"/>
<evidence type="ECO:0000259" key="8">
    <source>
        <dbReference type="SMART" id="SM00485"/>
    </source>
</evidence>
<protein>
    <recommendedName>
        <fullName evidence="10">XPG N-terminal domain-containing protein</fullName>
    </recommendedName>
</protein>